<evidence type="ECO:0000313" key="6">
    <source>
        <dbReference type="Proteomes" id="UP001152747"/>
    </source>
</evidence>
<evidence type="ECO:0000256" key="2">
    <source>
        <dbReference type="ARBA" id="ARBA00022771"/>
    </source>
</evidence>
<dbReference type="GO" id="GO:0008270">
    <property type="term" value="F:zinc ion binding"/>
    <property type="evidence" value="ECO:0007669"/>
    <property type="project" value="UniProtKB-KW"/>
</dbReference>
<comment type="caution">
    <text evidence="5">The sequence shown here is derived from an EMBL/GenBank/DDBJ whole genome shotgun (WGS) entry which is preliminary data.</text>
</comment>
<evidence type="ECO:0008006" key="7">
    <source>
        <dbReference type="Google" id="ProtNLM"/>
    </source>
</evidence>
<evidence type="ECO:0000313" key="5">
    <source>
        <dbReference type="EMBL" id="CAI5441811.1"/>
    </source>
</evidence>
<dbReference type="AlphaFoldDB" id="A0A9P1IBC8"/>
<dbReference type="InterPro" id="IPR017907">
    <property type="entry name" value="Znf_RING_CS"/>
</dbReference>
<protein>
    <recommendedName>
        <fullName evidence="7">RING-type domain-containing protein</fullName>
    </recommendedName>
</protein>
<keyword evidence="3" id="KW-0862">Zinc</keyword>
<gene>
    <name evidence="5" type="ORF">CAMP_LOCUS4448</name>
</gene>
<keyword evidence="1" id="KW-0479">Metal-binding</keyword>
<evidence type="ECO:0000256" key="4">
    <source>
        <dbReference type="SAM" id="MobiDB-lite"/>
    </source>
</evidence>
<dbReference type="Proteomes" id="UP001152747">
    <property type="component" value="Unassembled WGS sequence"/>
</dbReference>
<sequence length="342" mass="39859">MMRKSFSDRVSSRKSTETRNRNSIRDSNRTTIQNNKYACPNCSIDFGSSEKQAYRLECGHKMCAICIWNNKCSSTTDVSKPKSNGYNINCQSCKSMTSFVPDCTWFDICQRVEDQKHKKELEKVKEKVKYADDNLQSLKKSGEYHECSECQQLEIERHMTICKDCSDCNYMEMRAEDVLKKALCARCAIQRHKKHDIIDLLPIISGKQYENHVKNVDAARKRLENSIVKETNSNVENSKELNKILDNLLDVAKRSRKTKTQVELLEKIVKYADEAKSIHQKVILANSSSYDRIIEEVTECTKQYSAKEYVFEKEENEKNVVNIKAEKPKVEEVEKKRRRIEY</sequence>
<proteinExistence type="predicted"/>
<dbReference type="PROSITE" id="PS00518">
    <property type="entry name" value="ZF_RING_1"/>
    <property type="match status" value="1"/>
</dbReference>
<accession>A0A9P1IBC8</accession>
<dbReference type="EMBL" id="CANHGI010000002">
    <property type="protein sequence ID" value="CAI5441811.1"/>
    <property type="molecule type" value="Genomic_DNA"/>
</dbReference>
<reference evidence="5" key="1">
    <citation type="submission" date="2022-11" db="EMBL/GenBank/DDBJ databases">
        <authorList>
            <person name="Kikuchi T."/>
        </authorList>
    </citation>
    <scope>NUCLEOTIDE SEQUENCE</scope>
    <source>
        <strain evidence="5">PS1010</strain>
    </source>
</reference>
<evidence type="ECO:0000256" key="1">
    <source>
        <dbReference type="ARBA" id="ARBA00022723"/>
    </source>
</evidence>
<name>A0A9P1IBC8_9PELO</name>
<organism evidence="5 6">
    <name type="scientific">Caenorhabditis angaria</name>
    <dbReference type="NCBI Taxonomy" id="860376"/>
    <lineage>
        <taxon>Eukaryota</taxon>
        <taxon>Metazoa</taxon>
        <taxon>Ecdysozoa</taxon>
        <taxon>Nematoda</taxon>
        <taxon>Chromadorea</taxon>
        <taxon>Rhabditida</taxon>
        <taxon>Rhabditina</taxon>
        <taxon>Rhabditomorpha</taxon>
        <taxon>Rhabditoidea</taxon>
        <taxon>Rhabditidae</taxon>
        <taxon>Peloderinae</taxon>
        <taxon>Caenorhabditis</taxon>
    </lineage>
</organism>
<keyword evidence="6" id="KW-1185">Reference proteome</keyword>
<keyword evidence="2" id="KW-0863">Zinc-finger</keyword>
<evidence type="ECO:0000256" key="3">
    <source>
        <dbReference type="ARBA" id="ARBA00022833"/>
    </source>
</evidence>
<feature type="region of interest" description="Disordered" evidence="4">
    <location>
        <begin position="1"/>
        <end position="27"/>
    </location>
</feature>